<dbReference type="Gene3D" id="1.20.1440.230">
    <property type="entry name" value="NADH-ubiquinone oxidoreductase 51kDa subunit, iron-sulphur binding domain"/>
    <property type="match status" value="1"/>
</dbReference>
<dbReference type="AlphaFoldDB" id="A0A5C2HJS3"/>
<dbReference type="PANTHER" id="PTHR43578:SF3">
    <property type="entry name" value="NADH-QUINONE OXIDOREDUCTASE SUBUNIT F"/>
    <property type="match status" value="1"/>
</dbReference>
<keyword evidence="2" id="KW-0004">4Fe-4S</keyword>
<sequence length="427" mass="47100">MKKLFGSVKMVTRIVSKNFEIPNSHKLEVALANGRYSSIDKLFTMKPEEVTAEVTKSGLRGKGGGGAACGPKWELMPAVDERPRFLIVNGDESEPGTFKDRQIFQYDPHLLIEGIICSCWAIQANHAYIYIRGEYKFFIDRLNEAIQEAYKTKIIGDKIMDKYDFKVDITVHRGGGAYICGEKSALIESLEGKRGHPRLKPHGKECEWFYGDPATVNNVETISSVPNIVENGAEGYTKYGTEKSPGTMLFAISGPVKNPGVYEMEYGNKMIDFLNVLGGGMLDGKKLKAIIPGGTSCPILTADEVQKAVLDYESMWDIGSTLGTGGMIVIDEDACMVDVAKNIIEFYHHESCGQCTPCREGCGWIDKIIKDILEGCGSSNDLQTILDVCETMNGKTVCVFAPAVKDIIASIVQKFRSEFDAYIKNNK</sequence>
<evidence type="ECO:0000256" key="2">
    <source>
        <dbReference type="ARBA" id="ARBA00022485"/>
    </source>
</evidence>
<dbReference type="EMBL" id="CP036246">
    <property type="protein sequence ID" value="QEP41381.1"/>
    <property type="molecule type" value="Genomic_DNA"/>
</dbReference>
<keyword evidence="3" id="KW-0479">Metal-binding</keyword>
<evidence type="ECO:0000313" key="8">
    <source>
        <dbReference type="Proteomes" id="UP000322644"/>
    </source>
</evidence>
<dbReference type="Pfam" id="PF22461">
    <property type="entry name" value="SLBB_2"/>
    <property type="match status" value="1"/>
</dbReference>
<dbReference type="SMART" id="SM00928">
    <property type="entry name" value="NADH_4Fe-4S"/>
    <property type="match status" value="1"/>
</dbReference>
<dbReference type="Gene3D" id="3.10.20.600">
    <property type="match status" value="1"/>
</dbReference>
<dbReference type="NCBIfam" id="NF010120">
    <property type="entry name" value="PRK13596.1"/>
    <property type="match status" value="1"/>
</dbReference>
<dbReference type="InterPro" id="IPR037225">
    <property type="entry name" value="Nuo51_FMN-bd_sf"/>
</dbReference>
<dbReference type="GO" id="GO:0008137">
    <property type="term" value="F:NADH dehydrogenase (ubiquinone) activity"/>
    <property type="evidence" value="ECO:0007669"/>
    <property type="project" value="InterPro"/>
</dbReference>
<dbReference type="PANTHER" id="PTHR43578">
    <property type="entry name" value="NADH-QUINONE OXIDOREDUCTASE SUBUNIT F"/>
    <property type="match status" value="1"/>
</dbReference>
<name>A0A5C2HJS3_9BACT</name>
<dbReference type="Pfam" id="PF01512">
    <property type="entry name" value="Complex1_51K"/>
    <property type="match status" value="1"/>
</dbReference>
<dbReference type="SUPFAM" id="SSF142019">
    <property type="entry name" value="Nqo1 FMN-binding domain-like"/>
    <property type="match status" value="1"/>
</dbReference>
<evidence type="ECO:0000259" key="6">
    <source>
        <dbReference type="SMART" id="SM00928"/>
    </source>
</evidence>
<dbReference type="InterPro" id="IPR019575">
    <property type="entry name" value="Nuop51_4Fe4S-bd"/>
</dbReference>
<dbReference type="InterPro" id="IPR054765">
    <property type="entry name" value="SLBB_dom"/>
</dbReference>
<dbReference type="Pfam" id="PF10589">
    <property type="entry name" value="NADH_4Fe-4S"/>
    <property type="match status" value="1"/>
</dbReference>
<evidence type="ECO:0000256" key="5">
    <source>
        <dbReference type="ARBA" id="ARBA00023014"/>
    </source>
</evidence>
<dbReference type="Gene3D" id="6.10.250.1450">
    <property type="match status" value="1"/>
</dbReference>
<dbReference type="PROSITE" id="PS00645">
    <property type="entry name" value="COMPLEX1_51K_2"/>
    <property type="match status" value="1"/>
</dbReference>
<dbReference type="FunFam" id="3.40.50.11540:FF:000001">
    <property type="entry name" value="NADH dehydrogenase [ubiquinone] flavoprotein 1, mitochondrial"/>
    <property type="match status" value="1"/>
</dbReference>
<evidence type="ECO:0000256" key="3">
    <source>
        <dbReference type="ARBA" id="ARBA00022723"/>
    </source>
</evidence>
<accession>A0A5C2HJS3</accession>
<keyword evidence="4" id="KW-0408">Iron</keyword>
<feature type="domain" description="NADH-ubiquinone oxidoreductase 51kDa subunit iron-sulphur binding" evidence="6">
    <location>
        <begin position="337"/>
        <end position="382"/>
    </location>
</feature>
<evidence type="ECO:0000256" key="1">
    <source>
        <dbReference type="ARBA" id="ARBA00007523"/>
    </source>
</evidence>
<evidence type="ECO:0000256" key="4">
    <source>
        <dbReference type="ARBA" id="ARBA00023004"/>
    </source>
</evidence>
<dbReference type="Proteomes" id="UP000322644">
    <property type="component" value="Chromosome"/>
</dbReference>
<protein>
    <submittedName>
        <fullName evidence="7">NADH:quinone oxidoreductase I, NADH-binding chain F</fullName>
    </submittedName>
</protein>
<dbReference type="GO" id="GO:0051539">
    <property type="term" value="F:4 iron, 4 sulfur cluster binding"/>
    <property type="evidence" value="ECO:0007669"/>
    <property type="project" value="UniProtKB-KW"/>
</dbReference>
<gene>
    <name evidence="7" type="primary">nuoF</name>
    <name evidence="7" type="ORF">APORC_1820</name>
</gene>
<keyword evidence="5" id="KW-0411">Iron-sulfur</keyword>
<proteinExistence type="inferred from homology"/>
<dbReference type="GO" id="GO:0010181">
    <property type="term" value="F:FMN binding"/>
    <property type="evidence" value="ECO:0007669"/>
    <property type="project" value="InterPro"/>
</dbReference>
<reference evidence="7 8" key="2">
    <citation type="submission" date="2019-09" db="EMBL/GenBank/DDBJ databases">
        <title>Taxonomic note: a critical rebuttal of the proposed division of the genus Arcobacter into six genera, emended descriptions of Arcobacter anaerophilus and the genus Arcobacter, and an assessment of genus-level boundaries for Epsilonproteobacteria using in silico genomic comparator tools.</title>
        <authorList>
            <person name="On S.L.W."/>
            <person name="Miller W.G."/>
            <person name="Biggs P."/>
            <person name="Cornelius A."/>
            <person name="Vandamme P."/>
        </authorList>
    </citation>
    <scope>NUCLEOTIDE SEQUENCE [LARGE SCALE GENOMIC DNA]</scope>
    <source>
        <strain evidence="7 8">CCUG 56899</strain>
    </source>
</reference>
<dbReference type="InterPro" id="IPR011538">
    <property type="entry name" value="Nuo51_FMN-bd"/>
</dbReference>
<dbReference type="SUPFAM" id="SSF142984">
    <property type="entry name" value="Nqo1 middle domain-like"/>
    <property type="match status" value="1"/>
</dbReference>
<reference evidence="7 8" key="1">
    <citation type="submission" date="2019-09" db="EMBL/GenBank/DDBJ databases">
        <title>Complete genome sequencing of four Arcobacter species reveals a diverse suite of mobile elements.</title>
        <authorList>
            <person name="Miller W.G."/>
            <person name="Yee E."/>
            <person name="Bono J.L."/>
        </authorList>
    </citation>
    <scope>NUCLEOTIDE SEQUENCE [LARGE SCALE GENOMIC DNA]</scope>
    <source>
        <strain evidence="7 8">CCUG 56899</strain>
    </source>
</reference>
<dbReference type="SUPFAM" id="SSF140490">
    <property type="entry name" value="Nqo1C-terminal domain-like"/>
    <property type="match status" value="1"/>
</dbReference>
<dbReference type="InterPro" id="IPR001949">
    <property type="entry name" value="NADH-UbQ_OxRdtase_51kDa_CS"/>
</dbReference>
<evidence type="ECO:0000313" key="7">
    <source>
        <dbReference type="EMBL" id="QEP41381.1"/>
    </source>
</evidence>
<dbReference type="FunFam" id="1.20.1440.230:FF:000001">
    <property type="entry name" value="Mitochondrial NADH dehydrogenase flavoprotein 1"/>
    <property type="match status" value="1"/>
</dbReference>
<organism evidence="7 8">
    <name type="scientific">Arcobacter porcinus</name>
    <dbReference type="NCBI Taxonomy" id="1935204"/>
    <lineage>
        <taxon>Bacteria</taxon>
        <taxon>Pseudomonadati</taxon>
        <taxon>Campylobacterota</taxon>
        <taxon>Epsilonproteobacteria</taxon>
        <taxon>Campylobacterales</taxon>
        <taxon>Arcobacteraceae</taxon>
        <taxon>Arcobacter</taxon>
    </lineage>
</organism>
<dbReference type="KEGG" id="apoc:APORC_1820"/>
<comment type="similarity">
    <text evidence="1">Belongs to the complex I 51 kDa subunit family.</text>
</comment>
<dbReference type="GO" id="GO:0046872">
    <property type="term" value="F:metal ion binding"/>
    <property type="evidence" value="ECO:0007669"/>
    <property type="project" value="UniProtKB-KW"/>
</dbReference>
<dbReference type="Gene3D" id="3.40.50.11540">
    <property type="entry name" value="NADH-ubiquinone oxidoreductase 51kDa subunit"/>
    <property type="match status" value="1"/>
</dbReference>
<dbReference type="InterPro" id="IPR037207">
    <property type="entry name" value="Nuop51_4Fe4S-bd_sf"/>
</dbReference>